<evidence type="ECO:0000313" key="2">
    <source>
        <dbReference type="Proteomes" id="UP000768646"/>
    </source>
</evidence>
<comment type="caution">
    <text evidence="1">The sequence shown here is derived from an EMBL/GenBank/DDBJ whole genome shotgun (WGS) entry which is preliminary data.</text>
</comment>
<name>A0ACB7CG26_9ASCO</name>
<dbReference type="EMBL" id="JABTEG010000001">
    <property type="protein sequence ID" value="KAG4306067.1"/>
    <property type="molecule type" value="Genomic_DNA"/>
</dbReference>
<organism evidence="1 2">
    <name type="scientific">Pneumocystis oryctolagi</name>
    <dbReference type="NCBI Taxonomy" id="42067"/>
    <lineage>
        <taxon>Eukaryota</taxon>
        <taxon>Fungi</taxon>
        <taxon>Dikarya</taxon>
        <taxon>Ascomycota</taxon>
        <taxon>Taphrinomycotina</taxon>
        <taxon>Pneumocystomycetes</taxon>
        <taxon>Pneumocystaceae</taxon>
        <taxon>Pneumocystis</taxon>
    </lineage>
</organism>
<reference evidence="1 2" key="1">
    <citation type="journal article" date="2021" name="Commun. Biol.">
        <title>Genomic insights into the host specific adaptation of the Pneumocystis genus.</title>
        <authorList>
            <person name="Cisse O.H."/>
            <person name="Ma L."/>
            <person name="Dekker J.P."/>
            <person name="Khil P.P."/>
            <person name="Youn J.-H."/>
            <person name="Brenchley J.M."/>
            <person name="Blair R."/>
            <person name="Pahar B."/>
            <person name="Chabe M."/>
            <person name="Van Rompay K.K.A."/>
            <person name="Keesler R."/>
            <person name="Sukura A."/>
            <person name="Hirsch V."/>
            <person name="Kutty G."/>
            <person name="Liu Y."/>
            <person name="Peng L."/>
            <person name="Chen J."/>
            <person name="Song J."/>
            <person name="Weissenbacher-Lang C."/>
            <person name="Xu J."/>
            <person name="Upham N.S."/>
            <person name="Stajich J.E."/>
            <person name="Cuomo C.A."/>
            <person name="Cushion M.T."/>
            <person name="Kovacs J.A."/>
        </authorList>
    </citation>
    <scope>NUCLEOTIDE SEQUENCE [LARGE SCALE GENOMIC DNA]</scope>
    <source>
        <strain evidence="1 2">RABM</strain>
    </source>
</reference>
<protein>
    <submittedName>
        <fullName evidence="1">Uncharacterized protein</fullName>
    </submittedName>
</protein>
<dbReference type="Proteomes" id="UP000768646">
    <property type="component" value="Unassembled WGS sequence"/>
</dbReference>
<sequence length="62" mass="7103">MEDYLECLHHTKEVCHPRSRAAANYSTDSPGSSNTTRGCSKNNTPPAHRLTTLRTHTPYYYY</sequence>
<keyword evidence="2" id="KW-1185">Reference proteome</keyword>
<accession>A0ACB7CG26</accession>
<proteinExistence type="predicted"/>
<gene>
    <name evidence="1" type="ORF">PORY_000055</name>
</gene>
<evidence type="ECO:0000313" key="1">
    <source>
        <dbReference type="EMBL" id="KAG4306067.1"/>
    </source>
</evidence>